<comment type="caution">
    <text evidence="1">The sequence shown here is derived from an EMBL/GenBank/DDBJ whole genome shotgun (WGS) entry which is preliminary data.</text>
</comment>
<name>A0ABS6GVQ7_MAMLE</name>
<keyword evidence="2" id="KW-1185">Reference proteome</keyword>
<evidence type="ECO:0000313" key="2">
    <source>
        <dbReference type="Proteomes" id="UP000770161"/>
    </source>
</evidence>
<dbReference type="Proteomes" id="UP000770161">
    <property type="component" value="Unassembled WGS sequence"/>
</dbReference>
<organism evidence="1 2">
    <name type="scientific">Mammaliicoccus lentus</name>
    <name type="common">Staphylococcus lentus</name>
    <dbReference type="NCBI Taxonomy" id="42858"/>
    <lineage>
        <taxon>Bacteria</taxon>
        <taxon>Bacillati</taxon>
        <taxon>Bacillota</taxon>
        <taxon>Bacilli</taxon>
        <taxon>Bacillales</taxon>
        <taxon>Staphylococcaceae</taxon>
        <taxon>Mammaliicoccus</taxon>
    </lineage>
</organism>
<accession>A0ABS6GVQ7</accession>
<proteinExistence type="predicted"/>
<gene>
    <name evidence="1" type="ORF">KQ656_01495</name>
</gene>
<evidence type="ECO:0000313" key="1">
    <source>
        <dbReference type="EMBL" id="MBU6112608.1"/>
    </source>
</evidence>
<dbReference type="EMBL" id="JAHLZN010000001">
    <property type="protein sequence ID" value="MBU6112608.1"/>
    <property type="molecule type" value="Genomic_DNA"/>
</dbReference>
<protein>
    <submittedName>
        <fullName evidence="1">Uncharacterized protein</fullName>
    </submittedName>
</protein>
<sequence>MDKYLHLIVNRFESYITFLDHFESTNEAATFINESFIYNEMNRVDHLLKHNKNLINNKRCDYELYFVELFHIYHNTKSSQHQFETMLFSLKNAIKALKETSHHHLQNQL</sequence>
<dbReference type="RefSeq" id="WP_194200762.1">
    <property type="nucleotide sequence ID" value="NZ_JADGLT010000219.1"/>
</dbReference>
<reference evidence="1 2" key="1">
    <citation type="submission" date="2021-06" db="EMBL/GenBank/DDBJ databases">
        <title>Staphylococcus lentus K169 genome sequencing.</title>
        <authorList>
            <person name="Sundareshan S."/>
            <person name="Akhila D.S."/>
            <person name="Prachi D."/>
            <person name="Sivakumar R."/>
            <person name="Rajendhran J."/>
            <person name="Isloor S."/>
            <person name="Hegde N.R."/>
        </authorList>
    </citation>
    <scope>NUCLEOTIDE SEQUENCE [LARGE SCALE GENOMIC DNA]</scope>
    <source>
        <strain evidence="1 2">K169</strain>
    </source>
</reference>